<evidence type="ECO:0000313" key="1">
    <source>
        <dbReference type="EMBL" id="KAJ8880834.1"/>
    </source>
</evidence>
<organism evidence="1 2">
    <name type="scientific">Dryococelus australis</name>
    <dbReference type="NCBI Taxonomy" id="614101"/>
    <lineage>
        <taxon>Eukaryota</taxon>
        <taxon>Metazoa</taxon>
        <taxon>Ecdysozoa</taxon>
        <taxon>Arthropoda</taxon>
        <taxon>Hexapoda</taxon>
        <taxon>Insecta</taxon>
        <taxon>Pterygota</taxon>
        <taxon>Neoptera</taxon>
        <taxon>Polyneoptera</taxon>
        <taxon>Phasmatodea</taxon>
        <taxon>Verophasmatodea</taxon>
        <taxon>Anareolatae</taxon>
        <taxon>Phasmatidae</taxon>
        <taxon>Eurycanthinae</taxon>
        <taxon>Dryococelus</taxon>
    </lineage>
</organism>
<name>A0ABQ9H956_9NEOP</name>
<protein>
    <submittedName>
        <fullName evidence="1">Uncharacterized protein</fullName>
    </submittedName>
</protein>
<dbReference type="EMBL" id="JARBHB010000006">
    <property type="protein sequence ID" value="KAJ8880834.1"/>
    <property type="molecule type" value="Genomic_DNA"/>
</dbReference>
<evidence type="ECO:0000313" key="2">
    <source>
        <dbReference type="Proteomes" id="UP001159363"/>
    </source>
</evidence>
<proteinExistence type="predicted"/>
<gene>
    <name evidence="1" type="ORF">PR048_017305</name>
</gene>
<dbReference type="Proteomes" id="UP001159363">
    <property type="component" value="Chromosome 5"/>
</dbReference>
<comment type="caution">
    <text evidence="1">The sequence shown here is derived from an EMBL/GenBank/DDBJ whole genome shotgun (WGS) entry which is preliminary data.</text>
</comment>
<sequence length="174" mass="20673">MVCASTSLMLNVNHQVPKIGKESVLKKRRFRNLAKNFQNTCKHISEKYQPPHISPWKDEKRTHNFLTKWFREYPWLCYSEKLKGVVCYECTEAIKKKLMSQHNKSVLKLINGEGLKNWKNAESRFNNHEKSQTHKEAVVKIIHSALNLLFHKFVWCHKLSSIMQQNPWKLFSNH</sequence>
<keyword evidence="2" id="KW-1185">Reference proteome</keyword>
<reference evidence="1 2" key="1">
    <citation type="submission" date="2023-02" db="EMBL/GenBank/DDBJ databases">
        <title>LHISI_Scaffold_Assembly.</title>
        <authorList>
            <person name="Stuart O.P."/>
            <person name="Cleave R."/>
            <person name="Magrath M.J.L."/>
            <person name="Mikheyev A.S."/>
        </authorList>
    </citation>
    <scope>NUCLEOTIDE SEQUENCE [LARGE SCALE GENOMIC DNA]</scope>
    <source>
        <strain evidence="1">Daus_M_001</strain>
        <tissue evidence="1">Leg muscle</tissue>
    </source>
</reference>
<accession>A0ABQ9H956</accession>